<dbReference type="InterPro" id="IPR005807">
    <property type="entry name" value="SecE_bac"/>
</dbReference>
<keyword evidence="6 9" id="KW-1133">Transmembrane helix</keyword>
<dbReference type="PRINTS" id="PR01650">
    <property type="entry name" value="SECETRNLCASE"/>
</dbReference>
<protein>
    <recommendedName>
        <fullName evidence="11">Protein translocase subunit SecE</fullName>
    </recommendedName>
</protein>
<dbReference type="AlphaFoldDB" id="A0A381TM15"/>
<dbReference type="Gene3D" id="1.20.5.1030">
    <property type="entry name" value="Preprotein translocase secy subunit"/>
    <property type="match status" value="1"/>
</dbReference>
<dbReference type="GO" id="GO:0043952">
    <property type="term" value="P:protein transport by the Sec complex"/>
    <property type="evidence" value="ECO:0007669"/>
    <property type="project" value="TreeGrafter"/>
</dbReference>
<keyword evidence="3" id="KW-1003">Cell membrane</keyword>
<evidence type="ECO:0000256" key="9">
    <source>
        <dbReference type="SAM" id="Phobius"/>
    </source>
</evidence>
<feature type="transmembrane region" description="Helical" evidence="9">
    <location>
        <begin position="86"/>
        <end position="107"/>
    </location>
</feature>
<dbReference type="GO" id="GO:0008320">
    <property type="term" value="F:protein transmembrane transporter activity"/>
    <property type="evidence" value="ECO:0007669"/>
    <property type="project" value="InterPro"/>
</dbReference>
<organism evidence="10">
    <name type="scientific">marine metagenome</name>
    <dbReference type="NCBI Taxonomy" id="408172"/>
    <lineage>
        <taxon>unclassified sequences</taxon>
        <taxon>metagenomes</taxon>
        <taxon>ecological metagenomes</taxon>
    </lineage>
</organism>
<feature type="transmembrane region" description="Helical" evidence="9">
    <location>
        <begin position="12"/>
        <end position="32"/>
    </location>
</feature>
<keyword evidence="5" id="KW-0653">Protein transport</keyword>
<evidence type="ECO:0000256" key="2">
    <source>
        <dbReference type="ARBA" id="ARBA00022448"/>
    </source>
</evidence>
<dbReference type="EMBL" id="UINC01004785">
    <property type="protein sequence ID" value="SVA16834.1"/>
    <property type="molecule type" value="Genomic_DNA"/>
</dbReference>
<dbReference type="NCBIfam" id="TIGR00964">
    <property type="entry name" value="secE_bact"/>
    <property type="match status" value="1"/>
</dbReference>
<comment type="subcellular location">
    <subcellularLocation>
        <location evidence="1">Membrane</location>
    </subcellularLocation>
</comment>
<accession>A0A381TM15</accession>
<proteinExistence type="inferred from homology"/>
<feature type="transmembrane region" description="Helical" evidence="9">
    <location>
        <begin position="38"/>
        <end position="65"/>
    </location>
</feature>
<sequence length="120" mass="13484">MAKGKTSNIADKIKWLIAILIFSAAIVGNGYYTELAFLYRVLAVVALFILATVVLSSTTFGRGTVKLMRESRTEMRRVVWPTRIETTQTFMVVFGSIVVLCLFFWGLESLLSWITKLILG</sequence>
<dbReference type="GO" id="GO:0005886">
    <property type="term" value="C:plasma membrane"/>
    <property type="evidence" value="ECO:0007669"/>
    <property type="project" value="TreeGrafter"/>
</dbReference>
<dbReference type="InterPro" id="IPR038379">
    <property type="entry name" value="SecE_sf"/>
</dbReference>
<dbReference type="GO" id="GO:0006886">
    <property type="term" value="P:intracellular protein transport"/>
    <property type="evidence" value="ECO:0007669"/>
    <property type="project" value="InterPro"/>
</dbReference>
<name>A0A381TM15_9ZZZZ</name>
<evidence type="ECO:0000256" key="4">
    <source>
        <dbReference type="ARBA" id="ARBA00022692"/>
    </source>
</evidence>
<dbReference type="HAMAP" id="MF_00422">
    <property type="entry name" value="SecE"/>
    <property type="match status" value="1"/>
</dbReference>
<keyword evidence="8 9" id="KW-0472">Membrane</keyword>
<keyword evidence="7" id="KW-0811">Translocation</keyword>
<dbReference type="PANTHER" id="PTHR33910">
    <property type="entry name" value="PROTEIN TRANSLOCASE SUBUNIT SECE"/>
    <property type="match status" value="1"/>
</dbReference>
<keyword evidence="4 9" id="KW-0812">Transmembrane</keyword>
<evidence type="ECO:0000256" key="1">
    <source>
        <dbReference type="ARBA" id="ARBA00004370"/>
    </source>
</evidence>
<dbReference type="GO" id="GO:0009306">
    <property type="term" value="P:protein secretion"/>
    <property type="evidence" value="ECO:0007669"/>
    <property type="project" value="InterPro"/>
</dbReference>
<evidence type="ECO:0000256" key="5">
    <source>
        <dbReference type="ARBA" id="ARBA00022927"/>
    </source>
</evidence>
<gene>
    <name evidence="10" type="ORF">METZ01_LOCUS69688</name>
</gene>
<dbReference type="GO" id="GO:0006605">
    <property type="term" value="P:protein targeting"/>
    <property type="evidence" value="ECO:0007669"/>
    <property type="project" value="InterPro"/>
</dbReference>
<evidence type="ECO:0000313" key="10">
    <source>
        <dbReference type="EMBL" id="SVA16834.1"/>
    </source>
</evidence>
<evidence type="ECO:0000256" key="8">
    <source>
        <dbReference type="ARBA" id="ARBA00023136"/>
    </source>
</evidence>
<dbReference type="Pfam" id="PF00584">
    <property type="entry name" value="SecE"/>
    <property type="match status" value="1"/>
</dbReference>
<dbReference type="InterPro" id="IPR001901">
    <property type="entry name" value="Translocase_SecE/Sec61-g"/>
</dbReference>
<keyword evidence="2" id="KW-0813">Transport</keyword>
<reference evidence="10" key="1">
    <citation type="submission" date="2018-05" db="EMBL/GenBank/DDBJ databases">
        <authorList>
            <person name="Lanie J.A."/>
            <person name="Ng W.-L."/>
            <person name="Kazmierczak K.M."/>
            <person name="Andrzejewski T.M."/>
            <person name="Davidsen T.M."/>
            <person name="Wayne K.J."/>
            <person name="Tettelin H."/>
            <person name="Glass J.I."/>
            <person name="Rusch D."/>
            <person name="Podicherti R."/>
            <person name="Tsui H.-C.T."/>
            <person name="Winkler M.E."/>
        </authorList>
    </citation>
    <scope>NUCLEOTIDE SEQUENCE</scope>
</reference>
<evidence type="ECO:0000256" key="6">
    <source>
        <dbReference type="ARBA" id="ARBA00022989"/>
    </source>
</evidence>
<evidence type="ECO:0000256" key="3">
    <source>
        <dbReference type="ARBA" id="ARBA00022475"/>
    </source>
</evidence>
<evidence type="ECO:0008006" key="11">
    <source>
        <dbReference type="Google" id="ProtNLM"/>
    </source>
</evidence>
<dbReference type="PANTHER" id="PTHR33910:SF1">
    <property type="entry name" value="PROTEIN TRANSLOCASE SUBUNIT SECE"/>
    <property type="match status" value="1"/>
</dbReference>
<evidence type="ECO:0000256" key="7">
    <source>
        <dbReference type="ARBA" id="ARBA00023010"/>
    </source>
</evidence>